<sequence length="201" mass="22324">MIRDRLPQSIDRPGKRCIRILQHPVDTPCTYTFGIEAMAEIWDGKAIGKGQAGPSAVDLALHMGMRPSYPGYCFETRARRDGYKHPGEDGQYFPQEIVQGDAPWAQLPEVLFSGFDIPQMLSVVGERLPGLDLKVSDNAGWYFCEFEFFSSLANALLKHNSKNALYLHVPLHRDDDAISTGARVAVEFITAAVEELEGAEP</sequence>
<evidence type="ECO:0000256" key="4">
    <source>
        <dbReference type="ARBA" id="ARBA00022807"/>
    </source>
</evidence>
<evidence type="ECO:0000313" key="5">
    <source>
        <dbReference type="EMBL" id="CAI4215891.1"/>
    </source>
</evidence>
<dbReference type="EMBL" id="CALLCH030000013">
    <property type="protein sequence ID" value="CAI4215891.1"/>
    <property type="molecule type" value="Genomic_DNA"/>
</dbReference>
<keyword evidence="4" id="KW-0788">Thiol protease</keyword>
<dbReference type="PANTHER" id="PTHR23402">
    <property type="entry name" value="PROTEASE FAMILY C15 PYROGLUTAMYL-PEPTIDASE I-RELATED"/>
    <property type="match status" value="1"/>
</dbReference>
<dbReference type="AlphaFoldDB" id="A0A9P1MBT0"/>
<name>A0A9P1MBT0_9PEZI</name>
<protein>
    <submittedName>
        <fullName evidence="5">Uncharacterized protein</fullName>
    </submittedName>
</protein>
<organism evidence="5 6">
    <name type="scientific">Parascedosporium putredinis</name>
    <dbReference type="NCBI Taxonomy" id="1442378"/>
    <lineage>
        <taxon>Eukaryota</taxon>
        <taxon>Fungi</taxon>
        <taxon>Dikarya</taxon>
        <taxon>Ascomycota</taxon>
        <taxon>Pezizomycotina</taxon>
        <taxon>Sordariomycetes</taxon>
        <taxon>Hypocreomycetidae</taxon>
        <taxon>Microascales</taxon>
        <taxon>Microascaceae</taxon>
        <taxon>Parascedosporium</taxon>
    </lineage>
</organism>
<dbReference type="Proteomes" id="UP000838763">
    <property type="component" value="Unassembled WGS sequence"/>
</dbReference>
<dbReference type="SUPFAM" id="SSF53182">
    <property type="entry name" value="Pyrrolidone carboxyl peptidase (pyroglutamate aminopeptidase)"/>
    <property type="match status" value="1"/>
</dbReference>
<dbReference type="PANTHER" id="PTHR23402:SF1">
    <property type="entry name" value="PYROGLUTAMYL-PEPTIDASE I"/>
    <property type="match status" value="1"/>
</dbReference>
<dbReference type="InterPro" id="IPR036440">
    <property type="entry name" value="Peptidase_C15-like_sf"/>
</dbReference>
<evidence type="ECO:0000256" key="2">
    <source>
        <dbReference type="ARBA" id="ARBA00022670"/>
    </source>
</evidence>
<dbReference type="OrthoDB" id="407146at2759"/>
<evidence type="ECO:0000256" key="1">
    <source>
        <dbReference type="ARBA" id="ARBA00006641"/>
    </source>
</evidence>
<keyword evidence="2" id="KW-0645">Protease</keyword>
<evidence type="ECO:0000256" key="3">
    <source>
        <dbReference type="ARBA" id="ARBA00022801"/>
    </source>
</evidence>
<dbReference type="InterPro" id="IPR016125">
    <property type="entry name" value="Peptidase_C15-like"/>
</dbReference>
<keyword evidence="3" id="KW-0378">Hydrolase</keyword>
<keyword evidence="6" id="KW-1185">Reference proteome</keyword>
<comment type="similarity">
    <text evidence="1">Belongs to the peptidase C15 family.</text>
</comment>
<reference evidence="5" key="1">
    <citation type="submission" date="2022-11" db="EMBL/GenBank/DDBJ databases">
        <authorList>
            <person name="Scott C."/>
            <person name="Bruce N."/>
        </authorList>
    </citation>
    <scope>NUCLEOTIDE SEQUENCE</scope>
</reference>
<evidence type="ECO:0000313" key="6">
    <source>
        <dbReference type="Proteomes" id="UP000838763"/>
    </source>
</evidence>
<dbReference type="GO" id="GO:0006508">
    <property type="term" value="P:proteolysis"/>
    <property type="evidence" value="ECO:0007669"/>
    <property type="project" value="UniProtKB-KW"/>
</dbReference>
<dbReference type="GO" id="GO:0008234">
    <property type="term" value="F:cysteine-type peptidase activity"/>
    <property type="evidence" value="ECO:0007669"/>
    <property type="project" value="UniProtKB-KW"/>
</dbReference>
<accession>A0A9P1MBT0</accession>
<proteinExistence type="inferred from homology"/>
<dbReference type="Gene3D" id="3.40.630.20">
    <property type="entry name" value="Peptidase C15, pyroglutamyl peptidase I-like"/>
    <property type="match status" value="1"/>
</dbReference>
<comment type="caution">
    <text evidence="5">The sequence shown here is derived from an EMBL/GenBank/DDBJ whole genome shotgun (WGS) entry which is preliminary data.</text>
</comment>
<gene>
    <name evidence="5" type="ORF">PPNO1_LOCUS5565</name>
</gene>